<reference evidence="10 11" key="1">
    <citation type="journal article" date="2014" name="Genome Biol. Evol.">
        <title>Molecular evolution of the substrate utilization strategies and putative virulence factors in mosquito-associated Spiroplasma species.</title>
        <authorList>
            <person name="Chang T.H."/>
            <person name="Lo W.S."/>
            <person name="Ku C."/>
            <person name="Chen L.L."/>
            <person name="Kuo C.H."/>
        </authorList>
    </citation>
    <scope>NUCLEOTIDE SEQUENCE [LARGE SCALE GENOMIC DNA]</scope>
    <source>
        <strain evidence="10">AES-1</strain>
    </source>
</reference>
<dbReference type="Proteomes" id="UP000019267">
    <property type="component" value="Chromosome"/>
</dbReference>
<evidence type="ECO:0000256" key="3">
    <source>
        <dbReference type="ARBA" id="ARBA00022475"/>
    </source>
</evidence>
<keyword evidence="6 8" id="KW-1133">Transmembrane helix</keyword>
<dbReference type="GO" id="GO:1902815">
    <property type="term" value="P:N,N'-diacetylchitobiose import"/>
    <property type="evidence" value="ECO:0007669"/>
    <property type="project" value="TreeGrafter"/>
</dbReference>
<feature type="transmembrane region" description="Helical" evidence="8">
    <location>
        <begin position="186"/>
        <end position="206"/>
    </location>
</feature>
<dbReference type="InterPro" id="IPR003352">
    <property type="entry name" value="PTS_EIIC"/>
</dbReference>
<dbReference type="NCBIfam" id="TIGR00410">
    <property type="entry name" value="lacE"/>
    <property type="match status" value="1"/>
</dbReference>
<keyword evidence="3" id="KW-1003">Cell membrane</keyword>
<evidence type="ECO:0000256" key="6">
    <source>
        <dbReference type="ARBA" id="ARBA00022989"/>
    </source>
</evidence>
<dbReference type="AlphaFoldDB" id="W6AH46"/>
<feature type="domain" description="PTS EIIC type-3" evidence="9">
    <location>
        <begin position="163"/>
        <end position="568"/>
    </location>
</feature>
<dbReference type="eggNOG" id="COG1455">
    <property type="taxonomic scope" value="Bacteria"/>
</dbReference>
<dbReference type="PATRIC" id="fig|1276246.3.peg.667"/>
<dbReference type="EMBL" id="CP006681">
    <property type="protein sequence ID" value="AHI53009.1"/>
    <property type="molecule type" value="Genomic_DNA"/>
</dbReference>
<evidence type="ECO:0000313" key="10">
    <source>
        <dbReference type="EMBL" id="AHI53009.1"/>
    </source>
</evidence>
<evidence type="ECO:0000256" key="2">
    <source>
        <dbReference type="ARBA" id="ARBA00022448"/>
    </source>
</evidence>
<accession>W6AH46</accession>
<evidence type="ECO:0000256" key="5">
    <source>
        <dbReference type="ARBA" id="ARBA00022692"/>
    </source>
</evidence>
<dbReference type="RefSeq" id="WP_025363241.1">
    <property type="nucleotide sequence ID" value="NZ_CP006681.1"/>
</dbReference>
<feature type="transmembrane region" description="Helical" evidence="8">
    <location>
        <begin position="548"/>
        <end position="568"/>
    </location>
</feature>
<dbReference type="InterPro" id="IPR051088">
    <property type="entry name" value="PTS_Sugar-EIIC/EIIB"/>
</dbReference>
<comment type="subcellular location">
    <subcellularLocation>
        <location evidence="1">Cell membrane</location>
        <topology evidence="1">Multi-pass membrane protein</topology>
    </subcellularLocation>
</comment>
<dbReference type="HOGENOM" id="CLU_029688_1_0_14"/>
<keyword evidence="2" id="KW-0813">Transport</keyword>
<feature type="transmembrane region" description="Helical" evidence="8">
    <location>
        <begin position="369"/>
        <end position="389"/>
    </location>
</feature>
<sequence length="623" mass="70409">MEKEKNSKLKELKLLQKKELSNLKNEKDLKLQDKNLLKFEKELLIEQYKNSRSILKSTHSLQIKELKNPEKFEKNKKQKTIEEEISKIQVDYFKNINKEKRKYRKLIKGQTKAERKIAQQEFKTFILEQKQDLKLSIEETKTKGEINSIRYFKNSFTNKAKDIHGKMMPVLGKIANQKHLMAIRNAFSSLIPFIMIASFITVIRSIPTSFDPTSEHAYLYTYFPEVLDHALVIISSLTMGVMALALSIAIGINLGQNYGEAPLMSGIMGMLGFILWVKPAELAENGGTSLPLADLGSQGLFVSMLTSMLMFELYRIFKKYRITIRLPKGVPPAVSNSFTAIIPALVYATFVILVAYIGNVDLISGMNNILKPLASLVNDNFGAVIMIIFFNSLFWWFGIHGSAITGIITYPIWYPAIAENSEWWNNGMIGDVPNVFVEQYYQWTIWIGGSGATIGLAICGILFSKSKQNKAMGKACFVPGVFNISEPMMFGFPVVLNIYLFIPFMLAPMICAVASLALVSLFNISWVAVAPWSLPAPIGAFLSSGNNVFAIITALICTGIATLVYLPFYKVWDKQILKEEQKNISKEAEKLGLSINEYMKKMALEEIETKKIKRHEKLQKVKE</sequence>
<dbReference type="PROSITE" id="PS51105">
    <property type="entry name" value="PTS_EIIC_TYPE_3"/>
    <property type="match status" value="1"/>
</dbReference>
<organism evidence="10 11">
    <name type="scientific">Spiroplasma culicicola AES-1</name>
    <dbReference type="NCBI Taxonomy" id="1276246"/>
    <lineage>
        <taxon>Bacteria</taxon>
        <taxon>Bacillati</taxon>
        <taxon>Mycoplasmatota</taxon>
        <taxon>Mollicutes</taxon>
        <taxon>Entomoplasmatales</taxon>
        <taxon>Spiroplasmataceae</taxon>
        <taxon>Spiroplasma</taxon>
    </lineage>
</organism>
<feature type="transmembrane region" description="Helical" evidence="8">
    <location>
        <begin position="261"/>
        <end position="277"/>
    </location>
</feature>
<keyword evidence="11" id="KW-1185">Reference proteome</keyword>
<feature type="transmembrane region" description="Helical" evidence="8">
    <location>
        <begin position="394"/>
        <end position="414"/>
    </location>
</feature>
<protein>
    <submittedName>
        <fullName evidence="10">PTS system cellobiose-specific component IIC</fullName>
    </submittedName>
</protein>
<feature type="transmembrane region" description="Helical" evidence="8">
    <location>
        <begin position="498"/>
        <end position="528"/>
    </location>
</feature>
<evidence type="ECO:0000259" key="9">
    <source>
        <dbReference type="PROSITE" id="PS51105"/>
    </source>
</evidence>
<dbReference type="GO" id="GO:0009401">
    <property type="term" value="P:phosphoenolpyruvate-dependent sugar phosphotransferase system"/>
    <property type="evidence" value="ECO:0007669"/>
    <property type="project" value="InterPro"/>
</dbReference>
<keyword evidence="7 8" id="KW-0472">Membrane</keyword>
<dbReference type="PANTHER" id="PTHR33989">
    <property type="match status" value="1"/>
</dbReference>
<dbReference type="GO" id="GO:0005886">
    <property type="term" value="C:plasma membrane"/>
    <property type="evidence" value="ECO:0007669"/>
    <property type="project" value="UniProtKB-SubCell"/>
</dbReference>
<keyword evidence="5 8" id="KW-0812">Transmembrane</keyword>
<dbReference type="PANTHER" id="PTHR33989:SF4">
    <property type="entry name" value="PTS SYSTEM N,N'-DIACETYLCHITOBIOSE-SPECIFIC EIIC COMPONENT"/>
    <property type="match status" value="1"/>
</dbReference>
<evidence type="ECO:0000256" key="7">
    <source>
        <dbReference type="ARBA" id="ARBA00023136"/>
    </source>
</evidence>
<dbReference type="InterPro" id="IPR004501">
    <property type="entry name" value="PTS_EIIC_3"/>
</dbReference>
<feature type="transmembrane region" description="Helical" evidence="8">
    <location>
        <begin position="338"/>
        <end position="357"/>
    </location>
</feature>
<dbReference type="Pfam" id="PF02378">
    <property type="entry name" value="PTS_EIIC"/>
    <property type="match status" value="1"/>
</dbReference>
<dbReference type="OrthoDB" id="1550290at2"/>
<evidence type="ECO:0000313" key="11">
    <source>
        <dbReference type="Proteomes" id="UP000019267"/>
    </source>
</evidence>
<dbReference type="STRING" id="1276246.SCULI_v1c06680"/>
<evidence type="ECO:0000256" key="1">
    <source>
        <dbReference type="ARBA" id="ARBA00004651"/>
    </source>
</evidence>
<gene>
    <name evidence="10" type="primary">celB3</name>
    <name evidence="10" type="ORF">SCULI_v1c06680</name>
</gene>
<keyword evidence="4" id="KW-0762">Sugar transport</keyword>
<evidence type="ECO:0000256" key="8">
    <source>
        <dbReference type="SAM" id="Phobius"/>
    </source>
</evidence>
<dbReference type="KEGG" id="scq:SCULI_v1c06680"/>
<evidence type="ECO:0000256" key="4">
    <source>
        <dbReference type="ARBA" id="ARBA00022597"/>
    </source>
</evidence>
<name>W6AH46_9MOLU</name>
<proteinExistence type="predicted"/>
<dbReference type="GO" id="GO:0008982">
    <property type="term" value="F:protein-N(PI)-phosphohistidine-sugar phosphotransferase activity"/>
    <property type="evidence" value="ECO:0007669"/>
    <property type="project" value="InterPro"/>
</dbReference>
<feature type="transmembrane region" description="Helical" evidence="8">
    <location>
        <begin position="297"/>
        <end position="317"/>
    </location>
</feature>
<feature type="transmembrane region" description="Helical" evidence="8">
    <location>
        <begin position="443"/>
        <end position="464"/>
    </location>
</feature>
<feature type="transmembrane region" description="Helical" evidence="8">
    <location>
        <begin position="226"/>
        <end position="249"/>
    </location>
</feature>